<gene>
    <name evidence="2" type="ORF">KOR42_37350</name>
</gene>
<evidence type="ECO:0000313" key="2">
    <source>
        <dbReference type="EMBL" id="TWT49917.1"/>
    </source>
</evidence>
<evidence type="ECO:0000313" key="3">
    <source>
        <dbReference type="Proteomes" id="UP000317243"/>
    </source>
</evidence>
<dbReference type="AlphaFoldDB" id="A0A5C5WH93"/>
<proteinExistence type="predicted"/>
<keyword evidence="3" id="KW-1185">Reference proteome</keyword>
<organism evidence="2 3">
    <name type="scientific">Thalassoglobus neptunius</name>
    <dbReference type="NCBI Taxonomy" id="1938619"/>
    <lineage>
        <taxon>Bacteria</taxon>
        <taxon>Pseudomonadati</taxon>
        <taxon>Planctomycetota</taxon>
        <taxon>Planctomycetia</taxon>
        <taxon>Planctomycetales</taxon>
        <taxon>Planctomycetaceae</taxon>
        <taxon>Thalassoglobus</taxon>
    </lineage>
</organism>
<reference evidence="2 3" key="1">
    <citation type="submission" date="2019-02" db="EMBL/GenBank/DDBJ databases">
        <title>Deep-cultivation of Planctomycetes and their phenomic and genomic characterization uncovers novel biology.</title>
        <authorList>
            <person name="Wiegand S."/>
            <person name="Jogler M."/>
            <person name="Boedeker C."/>
            <person name="Pinto D."/>
            <person name="Vollmers J."/>
            <person name="Rivas-Marin E."/>
            <person name="Kohn T."/>
            <person name="Peeters S.H."/>
            <person name="Heuer A."/>
            <person name="Rast P."/>
            <person name="Oberbeckmann S."/>
            <person name="Bunk B."/>
            <person name="Jeske O."/>
            <person name="Meyerdierks A."/>
            <person name="Storesund J.E."/>
            <person name="Kallscheuer N."/>
            <person name="Luecker S."/>
            <person name="Lage O.M."/>
            <person name="Pohl T."/>
            <person name="Merkel B.J."/>
            <person name="Hornburger P."/>
            <person name="Mueller R.-W."/>
            <person name="Bruemmer F."/>
            <person name="Labrenz M."/>
            <person name="Spormann A.M."/>
            <person name="Op Den Camp H."/>
            <person name="Overmann J."/>
            <person name="Amann R."/>
            <person name="Jetten M.S.M."/>
            <person name="Mascher T."/>
            <person name="Medema M.H."/>
            <person name="Devos D.P."/>
            <person name="Kaster A.-K."/>
            <person name="Ovreas L."/>
            <person name="Rohde M."/>
            <person name="Galperin M.Y."/>
            <person name="Jogler C."/>
        </authorList>
    </citation>
    <scope>NUCLEOTIDE SEQUENCE [LARGE SCALE GENOMIC DNA]</scope>
    <source>
        <strain evidence="2 3">KOR42</strain>
    </source>
</reference>
<dbReference type="RefSeq" id="WP_146511167.1">
    <property type="nucleotide sequence ID" value="NZ_SIHI01000016.1"/>
</dbReference>
<dbReference type="Proteomes" id="UP000317243">
    <property type="component" value="Unassembled WGS sequence"/>
</dbReference>
<sequence length="298" mass="33631" precursor="true">MMRCSTSLLTIILFVLTLGLGVHSSADAEEGQAYSLRYQFHPGQVIRYEESLRDDYVIQVQEEVDEPFSFQASGKSMKVIDVLEDGSAIAELQINWVTIKIRENGEEEAFDSRTGEEPSVKFQALAQIIGRPRMRVTITPTGEVLEAESLLGDGGKPDPSTVEVLRRLPEQPVRVGETWKEDSFIELSLPDSQLKKKVRLQDRFKFVSVENGVASLELETVVITPVESAELQMQLLRRQPAGTYQIHLERGELIGFELNQNNEVPGFTNRPSKLTFRQKHTQRILPVQLSDGNESTFR</sequence>
<protein>
    <submittedName>
        <fullName evidence="2">Uncharacterized protein</fullName>
    </submittedName>
</protein>
<accession>A0A5C5WH93</accession>
<feature type="signal peptide" evidence="1">
    <location>
        <begin position="1"/>
        <end position="28"/>
    </location>
</feature>
<keyword evidence="1" id="KW-0732">Signal</keyword>
<name>A0A5C5WH93_9PLAN</name>
<dbReference type="EMBL" id="SIHI01000016">
    <property type="protein sequence ID" value="TWT49917.1"/>
    <property type="molecule type" value="Genomic_DNA"/>
</dbReference>
<evidence type="ECO:0000256" key="1">
    <source>
        <dbReference type="SAM" id="SignalP"/>
    </source>
</evidence>
<comment type="caution">
    <text evidence="2">The sequence shown here is derived from an EMBL/GenBank/DDBJ whole genome shotgun (WGS) entry which is preliminary data.</text>
</comment>
<feature type="chain" id="PRO_5022694571" evidence="1">
    <location>
        <begin position="29"/>
        <end position="298"/>
    </location>
</feature>
<dbReference type="OrthoDB" id="250033at2"/>